<comment type="caution">
    <text evidence="2">The sequence shown here is derived from an EMBL/GenBank/DDBJ whole genome shotgun (WGS) entry which is preliminary data.</text>
</comment>
<keyword evidence="3" id="KW-1185">Reference proteome</keyword>
<dbReference type="Proteomes" id="UP001491310">
    <property type="component" value="Unassembled WGS sequence"/>
</dbReference>
<feature type="compositionally biased region" description="Polar residues" evidence="1">
    <location>
        <begin position="707"/>
        <end position="716"/>
    </location>
</feature>
<feature type="region of interest" description="Disordered" evidence="1">
    <location>
        <begin position="799"/>
        <end position="888"/>
    </location>
</feature>
<feature type="compositionally biased region" description="Acidic residues" evidence="1">
    <location>
        <begin position="841"/>
        <end position="851"/>
    </location>
</feature>
<feature type="compositionally biased region" description="Basic residues" evidence="1">
    <location>
        <begin position="1013"/>
        <end position="1030"/>
    </location>
</feature>
<evidence type="ECO:0000313" key="2">
    <source>
        <dbReference type="EMBL" id="KAK9907323.1"/>
    </source>
</evidence>
<name>A0ABR2YKM7_9CHLO</name>
<feature type="region of interest" description="Disordered" evidence="1">
    <location>
        <begin position="1008"/>
        <end position="1030"/>
    </location>
</feature>
<feature type="region of interest" description="Disordered" evidence="1">
    <location>
        <begin position="644"/>
        <end position="778"/>
    </location>
</feature>
<accession>A0ABR2YKM7</accession>
<protein>
    <submittedName>
        <fullName evidence="2">Uncharacterized protein</fullName>
    </submittedName>
</protein>
<feature type="region of interest" description="Disordered" evidence="1">
    <location>
        <begin position="67"/>
        <end position="88"/>
    </location>
</feature>
<feature type="region of interest" description="Disordered" evidence="1">
    <location>
        <begin position="947"/>
        <end position="969"/>
    </location>
</feature>
<feature type="compositionally biased region" description="Low complexity" evidence="1">
    <location>
        <begin position="504"/>
        <end position="513"/>
    </location>
</feature>
<feature type="compositionally biased region" description="Basic and acidic residues" evidence="1">
    <location>
        <begin position="742"/>
        <end position="759"/>
    </location>
</feature>
<evidence type="ECO:0000256" key="1">
    <source>
        <dbReference type="SAM" id="MobiDB-lite"/>
    </source>
</evidence>
<sequence>MEELERENRLLRAHCRVLEAQLSEGHVAVTAAQQKKTTAALLQPEPLDVSEAAGASLLQAKLANLAGRPRGTAGPGKLERPVSSKSASLRRLAQETGFTEEGTPAGQRLSGVYSAAGVEIRVAEVAAMQGVPQGEERKAAGQAQHVWVDKGESSLPESAQEYSMKAEREKWQAAQRGLMHKLEEQLVGISTRNSGRLPDIAPAQVPALNLDTGTDMSRPVPGGESPRISPQAPTARQPAAVASTRPTSIAQRASMTVWGRYLANRSLMLSPTVSEDERRGLSLGASLPHLSFPPATRSLRTPVLVAADSGELQSVPVSTGRAGWADSLQILGRPLRSCRRGPAASAPEQEALTTVLDRLLRPERIALALAAEPAARPTVSSEIITAAVRSTTAETPVLFTPPAARRGFEPNVLAAEDGVRDAAEPVAVPSPPFTRGTWRSLASPKETEIPSRALVSPASEGANTKAETPGRPRSSGGFARASMADWGRAPGTAVKGGASPGKIPRSSPNVSPGSVGGPALVVHSPVWSFDAAGMPSDRAQTSTATASAAAAKMKIDGSAADEARPAGKDASAEAIGAVGGTVASKAEIPGQPAAQEAVAVAAFAAPSVGNSAEAKAGFLSAAFSAPLPQSEVTIDWKPAAKSTASAANNPWSTPWSMGSDTAKFGSGAASGWGSRGVPSTPSPSKMSIDAETFHTAGDEVSDAGDTAESSLVQPAGTTDAPAGKEDPTDEPAEGNGQTEGEGEVKGRDSATVAADEKVAEGGGASEGGKGASLPQKCKSAIQSIKSTCEAVGSMAADISRVPSSCSGGEEIDDESAGDSSDDEAQAAGNDDSQWESGTSESAEESADESTAEADSASEAASGSDEDHEGSDGESTSAENPGGNLSAGLLRTLSTELDVDDIMSMTAADLDTRKIKGLSSCSVQATKVVSLEVFAGPPAVLAAAAQSSSELANNTVKESEGTTKLAESSEEASSAFSGTLGNVKFSLPGDLLLPDSLFGSPVAQAADLDTGFTLRRRPGAKGRKGGRRGRA</sequence>
<proteinExistence type="predicted"/>
<feature type="region of interest" description="Disordered" evidence="1">
    <location>
        <begin position="424"/>
        <end position="516"/>
    </location>
</feature>
<reference evidence="2 3" key="1">
    <citation type="journal article" date="2024" name="Nat. Commun.">
        <title>Phylogenomics reveals the evolutionary origins of lichenization in chlorophyte algae.</title>
        <authorList>
            <person name="Puginier C."/>
            <person name="Libourel C."/>
            <person name="Otte J."/>
            <person name="Skaloud P."/>
            <person name="Haon M."/>
            <person name="Grisel S."/>
            <person name="Petersen M."/>
            <person name="Berrin J.G."/>
            <person name="Delaux P.M."/>
            <person name="Dal Grande F."/>
            <person name="Keller J."/>
        </authorList>
    </citation>
    <scope>NUCLEOTIDE SEQUENCE [LARGE SCALE GENOMIC DNA]</scope>
    <source>
        <strain evidence="2 3">SAG 216-7</strain>
    </source>
</reference>
<evidence type="ECO:0000313" key="3">
    <source>
        <dbReference type="Proteomes" id="UP001491310"/>
    </source>
</evidence>
<feature type="compositionally biased region" description="Gly residues" evidence="1">
    <location>
        <begin position="760"/>
        <end position="770"/>
    </location>
</feature>
<feature type="region of interest" description="Disordered" evidence="1">
    <location>
        <begin position="209"/>
        <end position="247"/>
    </location>
</feature>
<organism evidence="2 3">
    <name type="scientific">Coccomyxa subellipsoidea</name>
    <dbReference type="NCBI Taxonomy" id="248742"/>
    <lineage>
        <taxon>Eukaryota</taxon>
        <taxon>Viridiplantae</taxon>
        <taxon>Chlorophyta</taxon>
        <taxon>core chlorophytes</taxon>
        <taxon>Trebouxiophyceae</taxon>
        <taxon>Trebouxiophyceae incertae sedis</taxon>
        <taxon>Coccomyxaceae</taxon>
        <taxon>Coccomyxa</taxon>
    </lineage>
</organism>
<dbReference type="EMBL" id="JALJOT010000009">
    <property type="protein sequence ID" value="KAK9907323.1"/>
    <property type="molecule type" value="Genomic_DNA"/>
</dbReference>
<feature type="compositionally biased region" description="Low complexity" evidence="1">
    <location>
        <begin position="852"/>
        <end position="862"/>
    </location>
</feature>
<feature type="compositionally biased region" description="Polar residues" evidence="1">
    <location>
        <begin position="644"/>
        <end position="659"/>
    </location>
</feature>
<feature type="compositionally biased region" description="Acidic residues" evidence="1">
    <location>
        <begin position="809"/>
        <end position="824"/>
    </location>
</feature>
<gene>
    <name evidence="2" type="ORF">WJX75_001482</name>
</gene>